<evidence type="ECO:0000256" key="2">
    <source>
        <dbReference type="ARBA" id="ARBA00023015"/>
    </source>
</evidence>
<dbReference type="PROSITE" id="PS50931">
    <property type="entry name" value="HTH_LYSR"/>
    <property type="match status" value="1"/>
</dbReference>
<evidence type="ECO:0000313" key="7">
    <source>
        <dbReference type="Proteomes" id="UP001237780"/>
    </source>
</evidence>
<dbReference type="EMBL" id="JAUSZT010000002">
    <property type="protein sequence ID" value="MDQ0995714.1"/>
    <property type="molecule type" value="Genomic_DNA"/>
</dbReference>
<keyword evidence="2" id="KW-0805">Transcription regulation</keyword>
<dbReference type="InterPro" id="IPR005119">
    <property type="entry name" value="LysR_subst-bd"/>
</dbReference>
<dbReference type="CDD" id="cd08432">
    <property type="entry name" value="PBP2_GcdR_TrpI_HvrB_AmpR_like"/>
    <property type="match status" value="1"/>
</dbReference>
<comment type="caution">
    <text evidence="6">The sequence shown here is derived from an EMBL/GenBank/DDBJ whole genome shotgun (WGS) entry which is preliminary data.</text>
</comment>
<dbReference type="SUPFAM" id="SSF46785">
    <property type="entry name" value="Winged helix' DNA-binding domain"/>
    <property type="match status" value="1"/>
</dbReference>
<gene>
    <name evidence="6" type="ORF">QFZ34_000891</name>
</gene>
<reference evidence="6 7" key="1">
    <citation type="submission" date="2023-07" db="EMBL/GenBank/DDBJ databases">
        <title>Comparative genomics of wheat-associated soil bacteria to identify genetic determinants of phenazine resistance.</title>
        <authorList>
            <person name="Mouncey N."/>
        </authorList>
    </citation>
    <scope>NUCLEOTIDE SEQUENCE [LARGE SCALE GENOMIC DNA]</scope>
    <source>
        <strain evidence="6 7">W4I11</strain>
    </source>
</reference>
<evidence type="ECO:0000259" key="5">
    <source>
        <dbReference type="PROSITE" id="PS50931"/>
    </source>
</evidence>
<dbReference type="Gene3D" id="1.10.10.10">
    <property type="entry name" value="Winged helix-like DNA-binding domain superfamily/Winged helix DNA-binding domain"/>
    <property type="match status" value="1"/>
</dbReference>
<name>A0ABU0S4Q4_9HYPH</name>
<sequence length="313" mass="34946">MFSQNVQILFTSYRRHRMRIPSTQALRALESFARHGSVWRSAEELHLTRSAVSHQLRLLERDLGFELLQRDGKGVTLTPRGRKYANDVRKALIVIDDAGGRHSPASTGGTLTVSCTSGFASLWLCTHIAEFQEKYPDIALRIVTPRKLDDVTAPGVDLFIAFGDGNWPNRAVDLLCEIEFTPLCSPVLLNKLGGLAEPKDILRAPLLHLVDFEDWTLWLALANVDNPDSERGIVFSDMNLVFSAAITAQGIAIGDKLTCRKAMRGGQLIQPFDLAIKSPKSYFLVTDYARMDHPAQLAFTEWLKSRLSQTRNA</sequence>
<dbReference type="Gene3D" id="3.40.190.10">
    <property type="entry name" value="Periplasmic binding protein-like II"/>
    <property type="match status" value="2"/>
</dbReference>
<protein>
    <submittedName>
        <fullName evidence="6">LysR family glycine cleavage system transcriptional activator</fullName>
    </submittedName>
</protein>
<dbReference type="PANTHER" id="PTHR30537:SF79">
    <property type="entry name" value="TRANSCRIPTIONAL REGULATOR-RELATED"/>
    <property type="match status" value="1"/>
</dbReference>
<comment type="similarity">
    <text evidence="1">Belongs to the LysR transcriptional regulatory family.</text>
</comment>
<proteinExistence type="inferred from homology"/>
<evidence type="ECO:0000256" key="3">
    <source>
        <dbReference type="ARBA" id="ARBA00023125"/>
    </source>
</evidence>
<dbReference type="SUPFAM" id="SSF53850">
    <property type="entry name" value="Periplasmic binding protein-like II"/>
    <property type="match status" value="1"/>
</dbReference>
<dbReference type="PANTHER" id="PTHR30537">
    <property type="entry name" value="HTH-TYPE TRANSCRIPTIONAL REGULATOR"/>
    <property type="match status" value="1"/>
</dbReference>
<evidence type="ECO:0000313" key="6">
    <source>
        <dbReference type="EMBL" id="MDQ0995714.1"/>
    </source>
</evidence>
<evidence type="ECO:0000256" key="1">
    <source>
        <dbReference type="ARBA" id="ARBA00009437"/>
    </source>
</evidence>
<organism evidence="6 7">
    <name type="scientific">Phyllobacterium ifriqiyense</name>
    <dbReference type="NCBI Taxonomy" id="314238"/>
    <lineage>
        <taxon>Bacteria</taxon>
        <taxon>Pseudomonadati</taxon>
        <taxon>Pseudomonadota</taxon>
        <taxon>Alphaproteobacteria</taxon>
        <taxon>Hyphomicrobiales</taxon>
        <taxon>Phyllobacteriaceae</taxon>
        <taxon>Phyllobacterium</taxon>
    </lineage>
</organism>
<dbReference type="InterPro" id="IPR036390">
    <property type="entry name" value="WH_DNA-bd_sf"/>
</dbReference>
<feature type="domain" description="HTH lysR-type" evidence="5">
    <location>
        <begin position="21"/>
        <end position="78"/>
    </location>
</feature>
<dbReference type="InterPro" id="IPR036388">
    <property type="entry name" value="WH-like_DNA-bd_sf"/>
</dbReference>
<dbReference type="Pfam" id="PF00126">
    <property type="entry name" value="HTH_1"/>
    <property type="match status" value="1"/>
</dbReference>
<accession>A0ABU0S4Q4</accession>
<dbReference type="Proteomes" id="UP001237780">
    <property type="component" value="Unassembled WGS sequence"/>
</dbReference>
<keyword evidence="7" id="KW-1185">Reference proteome</keyword>
<dbReference type="InterPro" id="IPR000847">
    <property type="entry name" value="LysR_HTH_N"/>
</dbReference>
<dbReference type="Pfam" id="PF03466">
    <property type="entry name" value="LysR_substrate"/>
    <property type="match status" value="1"/>
</dbReference>
<evidence type="ECO:0000256" key="4">
    <source>
        <dbReference type="ARBA" id="ARBA00023163"/>
    </source>
</evidence>
<dbReference type="InterPro" id="IPR058163">
    <property type="entry name" value="LysR-type_TF_proteobact-type"/>
</dbReference>
<keyword evidence="4" id="KW-0804">Transcription</keyword>
<keyword evidence="3" id="KW-0238">DNA-binding</keyword>